<evidence type="ECO:0000313" key="2">
    <source>
        <dbReference type="EnsemblPlants" id="PAC:32947653.CDS.1"/>
    </source>
</evidence>
<gene>
    <name evidence="1" type="ORF">PHYPA_024955</name>
</gene>
<proteinExistence type="predicted"/>
<evidence type="ECO:0000313" key="1">
    <source>
        <dbReference type="EMBL" id="PNR33012.1"/>
    </source>
</evidence>
<dbReference type="Proteomes" id="UP000006727">
    <property type="component" value="Chromosome 20"/>
</dbReference>
<dbReference type="EMBL" id="ABEU02000020">
    <property type="protein sequence ID" value="PNR33012.1"/>
    <property type="molecule type" value="Genomic_DNA"/>
</dbReference>
<dbReference type="EnsemblPlants" id="Pp3c20_9550V3.1">
    <property type="protein sequence ID" value="PAC:32947653.CDS.1"/>
    <property type="gene ID" value="Pp3c20_9550"/>
</dbReference>
<reference evidence="1 3" key="1">
    <citation type="journal article" date="2008" name="Science">
        <title>The Physcomitrella genome reveals evolutionary insights into the conquest of land by plants.</title>
        <authorList>
            <person name="Rensing S."/>
            <person name="Lang D."/>
            <person name="Zimmer A."/>
            <person name="Terry A."/>
            <person name="Salamov A."/>
            <person name="Shapiro H."/>
            <person name="Nishiyama T."/>
            <person name="Perroud P.-F."/>
            <person name="Lindquist E."/>
            <person name="Kamisugi Y."/>
            <person name="Tanahashi T."/>
            <person name="Sakakibara K."/>
            <person name="Fujita T."/>
            <person name="Oishi K."/>
            <person name="Shin-I T."/>
            <person name="Kuroki Y."/>
            <person name="Toyoda A."/>
            <person name="Suzuki Y."/>
            <person name="Hashimoto A."/>
            <person name="Yamaguchi K."/>
            <person name="Sugano A."/>
            <person name="Kohara Y."/>
            <person name="Fujiyama A."/>
            <person name="Anterola A."/>
            <person name="Aoki S."/>
            <person name="Ashton N."/>
            <person name="Barbazuk W.B."/>
            <person name="Barker E."/>
            <person name="Bennetzen J."/>
            <person name="Bezanilla M."/>
            <person name="Blankenship R."/>
            <person name="Cho S.H."/>
            <person name="Dutcher S."/>
            <person name="Estelle M."/>
            <person name="Fawcett J.A."/>
            <person name="Gundlach H."/>
            <person name="Hanada K."/>
            <person name="Heyl A."/>
            <person name="Hicks K.A."/>
            <person name="Hugh J."/>
            <person name="Lohr M."/>
            <person name="Mayer K."/>
            <person name="Melkozernov A."/>
            <person name="Murata T."/>
            <person name="Nelson D."/>
            <person name="Pils B."/>
            <person name="Prigge M."/>
            <person name="Reiss B."/>
            <person name="Renner T."/>
            <person name="Rombauts S."/>
            <person name="Rushton P."/>
            <person name="Sanderfoot A."/>
            <person name="Schween G."/>
            <person name="Shiu S.-H."/>
            <person name="Stueber K."/>
            <person name="Theodoulou F.L."/>
            <person name="Tu H."/>
            <person name="Van de Peer Y."/>
            <person name="Verrier P.J."/>
            <person name="Waters E."/>
            <person name="Wood A."/>
            <person name="Yang L."/>
            <person name="Cove D."/>
            <person name="Cuming A."/>
            <person name="Hasebe M."/>
            <person name="Lucas S."/>
            <person name="Mishler D.B."/>
            <person name="Reski R."/>
            <person name="Grigoriev I."/>
            <person name="Quatrano R.S."/>
            <person name="Boore J.L."/>
        </authorList>
    </citation>
    <scope>NUCLEOTIDE SEQUENCE [LARGE SCALE GENOMIC DNA]</scope>
    <source>
        <strain evidence="2 3">cv. Gransden 2004</strain>
    </source>
</reference>
<reference evidence="1 3" key="2">
    <citation type="journal article" date="2018" name="Plant J.">
        <title>The Physcomitrella patens chromosome-scale assembly reveals moss genome structure and evolution.</title>
        <authorList>
            <person name="Lang D."/>
            <person name="Ullrich K.K."/>
            <person name="Murat F."/>
            <person name="Fuchs J."/>
            <person name="Jenkins J."/>
            <person name="Haas F.B."/>
            <person name="Piednoel M."/>
            <person name="Gundlach H."/>
            <person name="Van Bel M."/>
            <person name="Meyberg R."/>
            <person name="Vives C."/>
            <person name="Morata J."/>
            <person name="Symeonidi A."/>
            <person name="Hiss M."/>
            <person name="Muchero W."/>
            <person name="Kamisugi Y."/>
            <person name="Saleh O."/>
            <person name="Blanc G."/>
            <person name="Decker E.L."/>
            <person name="van Gessel N."/>
            <person name="Grimwood J."/>
            <person name="Hayes R.D."/>
            <person name="Graham S.W."/>
            <person name="Gunter L.E."/>
            <person name="McDaniel S.F."/>
            <person name="Hoernstein S.N.W."/>
            <person name="Larsson A."/>
            <person name="Li F.W."/>
            <person name="Perroud P.F."/>
            <person name="Phillips J."/>
            <person name="Ranjan P."/>
            <person name="Rokshar D.S."/>
            <person name="Rothfels C.J."/>
            <person name="Schneider L."/>
            <person name="Shu S."/>
            <person name="Stevenson D.W."/>
            <person name="Thummler F."/>
            <person name="Tillich M."/>
            <person name="Villarreal Aguilar J.C."/>
            <person name="Widiez T."/>
            <person name="Wong G.K."/>
            <person name="Wymore A."/>
            <person name="Zhang Y."/>
            <person name="Zimmer A.D."/>
            <person name="Quatrano R.S."/>
            <person name="Mayer K.F.X."/>
            <person name="Goodstein D."/>
            <person name="Casacuberta J.M."/>
            <person name="Vandepoele K."/>
            <person name="Reski R."/>
            <person name="Cuming A.C."/>
            <person name="Tuskan G.A."/>
            <person name="Maumus F."/>
            <person name="Salse J."/>
            <person name="Schmutz J."/>
            <person name="Rensing S.A."/>
        </authorList>
    </citation>
    <scope>NUCLEOTIDE SEQUENCE [LARGE SCALE GENOMIC DNA]</scope>
    <source>
        <strain evidence="2 3">cv. Gransden 2004</strain>
    </source>
</reference>
<dbReference type="Gramene" id="Pp3c20_9550V3.1">
    <property type="protein sequence ID" value="PAC:32947653.CDS.1"/>
    <property type="gene ID" value="Pp3c20_9550"/>
</dbReference>
<name>A0A2K1IUQ8_PHYPA</name>
<accession>A0A2K1IUQ8</accession>
<evidence type="ECO:0000313" key="3">
    <source>
        <dbReference type="Proteomes" id="UP000006727"/>
    </source>
</evidence>
<protein>
    <submittedName>
        <fullName evidence="1 2">Uncharacterized protein</fullName>
    </submittedName>
</protein>
<sequence>MLNVQGENTCSQSFSCSDFYMKFVLEKIASLIFFIFWLDVHATKLNEMLNFVQSTINK</sequence>
<organism evidence="1">
    <name type="scientific">Physcomitrium patens</name>
    <name type="common">Spreading-leaved earth moss</name>
    <name type="synonym">Physcomitrella patens</name>
    <dbReference type="NCBI Taxonomy" id="3218"/>
    <lineage>
        <taxon>Eukaryota</taxon>
        <taxon>Viridiplantae</taxon>
        <taxon>Streptophyta</taxon>
        <taxon>Embryophyta</taxon>
        <taxon>Bryophyta</taxon>
        <taxon>Bryophytina</taxon>
        <taxon>Bryopsida</taxon>
        <taxon>Funariidae</taxon>
        <taxon>Funariales</taxon>
        <taxon>Funariaceae</taxon>
        <taxon>Physcomitrium</taxon>
    </lineage>
</organism>
<dbReference type="InParanoid" id="A0A2K1IUQ8"/>
<keyword evidence="3" id="KW-1185">Reference proteome</keyword>
<reference evidence="2" key="3">
    <citation type="submission" date="2020-12" db="UniProtKB">
        <authorList>
            <consortium name="EnsemblPlants"/>
        </authorList>
    </citation>
    <scope>IDENTIFICATION</scope>
</reference>
<dbReference type="AlphaFoldDB" id="A0A2K1IUQ8"/>